<sequence length="83" mass="9589">MSANTRKADSNAEQKKTPRYQNIPLKPDTYARMTAFKHRNPLVNRSYDEALNEILDSMKFPQSEELQSPYLPIGLSELEEDSE</sequence>
<name>A0AAW4PU31_9EURY</name>
<evidence type="ECO:0000313" key="3">
    <source>
        <dbReference type="Proteomes" id="UP001430377"/>
    </source>
</evidence>
<feature type="region of interest" description="Disordered" evidence="1">
    <location>
        <begin position="1"/>
        <end position="24"/>
    </location>
</feature>
<dbReference type="AlphaFoldDB" id="A0AAW4PU31"/>
<dbReference type="Proteomes" id="UP001430377">
    <property type="component" value="Unassembled WGS sequence"/>
</dbReference>
<keyword evidence="3" id="KW-1185">Reference proteome</keyword>
<evidence type="ECO:0000256" key="1">
    <source>
        <dbReference type="SAM" id="MobiDB-lite"/>
    </source>
</evidence>
<evidence type="ECO:0000313" key="2">
    <source>
        <dbReference type="EMBL" id="MBX0324760.1"/>
    </source>
</evidence>
<comment type="caution">
    <text evidence="2">The sequence shown here is derived from an EMBL/GenBank/DDBJ whole genome shotgun (WGS) entry which is preliminary data.</text>
</comment>
<gene>
    <name evidence="2" type="ORF">EGH21_17175</name>
</gene>
<proteinExistence type="predicted"/>
<feature type="compositionally biased region" description="Basic and acidic residues" evidence="1">
    <location>
        <begin position="1"/>
        <end position="16"/>
    </location>
</feature>
<accession>A0AAW4PU31</accession>
<dbReference type="EMBL" id="RKLR01000008">
    <property type="protein sequence ID" value="MBX0324760.1"/>
    <property type="molecule type" value="Genomic_DNA"/>
</dbReference>
<organism evidence="2 3">
    <name type="scientific">Haloarcula rubra</name>
    <dbReference type="NCBI Taxonomy" id="2487747"/>
    <lineage>
        <taxon>Archaea</taxon>
        <taxon>Methanobacteriati</taxon>
        <taxon>Methanobacteriota</taxon>
        <taxon>Stenosarchaea group</taxon>
        <taxon>Halobacteria</taxon>
        <taxon>Halobacteriales</taxon>
        <taxon>Haloarculaceae</taxon>
        <taxon>Haloarcula</taxon>
    </lineage>
</organism>
<dbReference type="RefSeq" id="WP_220619699.1">
    <property type="nucleotide sequence ID" value="NZ_RKLR01000008.1"/>
</dbReference>
<protein>
    <submittedName>
        <fullName evidence="2">Uncharacterized protein</fullName>
    </submittedName>
</protein>
<reference evidence="2 3" key="1">
    <citation type="submission" date="2021-06" db="EMBL/GenBank/DDBJ databases">
        <title>Halomicroarcula sp. a new haloarchaeum isolated from saline soil.</title>
        <authorList>
            <person name="Duran-Viseras A."/>
            <person name="Sanchez-Porro C."/>
            <person name="Ventosa A."/>
        </authorList>
    </citation>
    <scope>NUCLEOTIDE SEQUENCE [LARGE SCALE GENOMIC DNA]</scope>
    <source>
        <strain evidence="2 3">F13</strain>
    </source>
</reference>